<dbReference type="OrthoDB" id="4671383at2759"/>
<dbReference type="Proteomes" id="UP000293360">
    <property type="component" value="Unassembled WGS sequence"/>
</dbReference>
<sequence length="111" mass="11692">MKFSLTVAVSVFAVVVQAADFEGKGQLRALWNGPVHVGEDLGCTRSAQTTPGFSTWVDVTVPGRGVLVSGNGGIYASNAGNNPPLLGEVSKIKFYSGIEKGKWIWLGLKAL</sequence>
<keyword evidence="1" id="KW-0732">Signal</keyword>
<feature type="chain" id="PRO_5020549201" evidence="1">
    <location>
        <begin position="19"/>
        <end position="111"/>
    </location>
</feature>
<feature type="signal peptide" evidence="1">
    <location>
        <begin position="1"/>
        <end position="18"/>
    </location>
</feature>
<keyword evidence="3" id="KW-1185">Reference proteome</keyword>
<dbReference type="AlphaFoldDB" id="A0A4Q4TGK2"/>
<evidence type="ECO:0000313" key="2">
    <source>
        <dbReference type="EMBL" id="RYP06006.1"/>
    </source>
</evidence>
<name>A0A4Q4TGK2_9PEZI</name>
<comment type="caution">
    <text evidence="2">The sequence shown here is derived from an EMBL/GenBank/DDBJ whole genome shotgun (WGS) entry which is preliminary data.</text>
</comment>
<protein>
    <submittedName>
        <fullName evidence="2">Uncharacterized protein</fullName>
    </submittedName>
</protein>
<evidence type="ECO:0000313" key="3">
    <source>
        <dbReference type="Proteomes" id="UP000293360"/>
    </source>
</evidence>
<gene>
    <name evidence="2" type="ORF">DL764_003423</name>
</gene>
<evidence type="ECO:0000256" key="1">
    <source>
        <dbReference type="SAM" id="SignalP"/>
    </source>
</evidence>
<organism evidence="2 3">
    <name type="scientific">Monosporascus ibericus</name>
    <dbReference type="NCBI Taxonomy" id="155417"/>
    <lineage>
        <taxon>Eukaryota</taxon>
        <taxon>Fungi</taxon>
        <taxon>Dikarya</taxon>
        <taxon>Ascomycota</taxon>
        <taxon>Pezizomycotina</taxon>
        <taxon>Sordariomycetes</taxon>
        <taxon>Xylariomycetidae</taxon>
        <taxon>Xylariales</taxon>
        <taxon>Xylariales incertae sedis</taxon>
        <taxon>Monosporascus</taxon>
    </lineage>
</organism>
<accession>A0A4Q4TGK2</accession>
<dbReference type="EMBL" id="QJNU01000145">
    <property type="protein sequence ID" value="RYP06006.1"/>
    <property type="molecule type" value="Genomic_DNA"/>
</dbReference>
<proteinExistence type="predicted"/>
<reference evidence="2 3" key="1">
    <citation type="submission" date="2018-06" db="EMBL/GenBank/DDBJ databases">
        <title>Complete Genomes of Monosporascus.</title>
        <authorList>
            <person name="Robinson A.J."/>
            <person name="Natvig D.O."/>
        </authorList>
    </citation>
    <scope>NUCLEOTIDE SEQUENCE [LARGE SCALE GENOMIC DNA]</scope>
    <source>
        <strain evidence="2 3">CBS 110550</strain>
    </source>
</reference>